<protein>
    <submittedName>
        <fullName evidence="1">Uncharacterized protein</fullName>
    </submittedName>
</protein>
<evidence type="ECO:0000313" key="2">
    <source>
        <dbReference type="Proteomes" id="UP001385389"/>
    </source>
</evidence>
<dbReference type="EMBL" id="CP146609">
    <property type="protein sequence ID" value="WWX22366.1"/>
    <property type="molecule type" value="Genomic_DNA"/>
</dbReference>
<sequence length="243" mass="27321">MSDDDLKRLCMLATQSTLEHAFDSEELAEERELEANVGPVHRAFILVYDESAQPTQPCVPEPTLKVQNGDDVYFVYLLAEVEARGGEVVGEITNQHPLEIAQNRAVEASAHWSQYMRCQDHFRRLTGAKRLSDWFPNPLLGYGVVLGVSQRGFYPGDLVSAYCEIAKTNKEQSVIKAGKARGAQRKREVEHGTIPDMELAVESLLEEGSKPTQKAVAERSGYGIATVKRHWNHDRIVKVRNRF</sequence>
<evidence type="ECO:0000313" key="1">
    <source>
        <dbReference type="EMBL" id="WWX22366.1"/>
    </source>
</evidence>
<dbReference type="RefSeq" id="WP_338668059.1">
    <property type="nucleotide sequence ID" value="NZ_CP146609.1"/>
</dbReference>
<organism evidence="1 2">
    <name type="scientific">Pseudodesulfovibrio methanolicus</name>
    <dbReference type="NCBI Taxonomy" id="3126690"/>
    <lineage>
        <taxon>Bacteria</taxon>
        <taxon>Pseudomonadati</taxon>
        <taxon>Thermodesulfobacteriota</taxon>
        <taxon>Desulfovibrionia</taxon>
        <taxon>Desulfovibrionales</taxon>
        <taxon>Desulfovibrionaceae</taxon>
    </lineage>
</organism>
<keyword evidence="2" id="KW-1185">Reference proteome</keyword>
<name>A0ABZ2IZR6_9BACT</name>
<dbReference type="Proteomes" id="UP001385389">
    <property type="component" value="Chromosome"/>
</dbReference>
<reference evidence="1 2" key="1">
    <citation type="submission" date="2024-03" db="EMBL/GenBank/DDBJ databases">
        <title>Phenotype and Genome Characterization of a Sulfate-Reducing Bacterium Pseudodesulfovibrio sp. strain 5S69, isolated from Petroleum Reservoir in Tatarstan (Russia).</title>
        <authorList>
            <person name="Bidzhieva S.K."/>
            <person name="Kadnikov V."/>
            <person name="Tourova T.P."/>
            <person name="Samigullina S.R."/>
            <person name="Sokolova D.S."/>
            <person name="Poltaraus A.B."/>
            <person name="Avtukh A.N."/>
            <person name="Tereshina V.M."/>
            <person name="Mardanov A.V."/>
            <person name="Nazina T.N."/>
        </authorList>
    </citation>
    <scope>NUCLEOTIDE SEQUENCE [LARGE SCALE GENOMIC DNA]</scope>
    <source>
        <strain evidence="1 2">5S69</strain>
    </source>
</reference>
<gene>
    <name evidence="1" type="ORF">V8V93_18235</name>
</gene>
<accession>A0ABZ2IZR6</accession>
<proteinExistence type="predicted"/>